<dbReference type="Pfam" id="PF00172">
    <property type="entry name" value="Zn_clus"/>
    <property type="match status" value="1"/>
</dbReference>
<dbReference type="SMART" id="SM00066">
    <property type="entry name" value="GAL4"/>
    <property type="match status" value="1"/>
</dbReference>
<dbReference type="Proteomes" id="UP000664521">
    <property type="component" value="Unassembled WGS sequence"/>
</dbReference>
<dbReference type="PANTHER" id="PTHR31001">
    <property type="entry name" value="UNCHARACTERIZED TRANSCRIPTIONAL REGULATORY PROTEIN"/>
    <property type="match status" value="1"/>
</dbReference>
<organism evidence="6 7">
    <name type="scientific">Heterodermia speciosa</name>
    <dbReference type="NCBI Taxonomy" id="116794"/>
    <lineage>
        <taxon>Eukaryota</taxon>
        <taxon>Fungi</taxon>
        <taxon>Dikarya</taxon>
        <taxon>Ascomycota</taxon>
        <taxon>Pezizomycotina</taxon>
        <taxon>Lecanoromycetes</taxon>
        <taxon>OSLEUM clade</taxon>
        <taxon>Lecanoromycetidae</taxon>
        <taxon>Caliciales</taxon>
        <taxon>Physciaceae</taxon>
        <taxon>Heterodermia</taxon>
    </lineage>
</organism>
<feature type="compositionally biased region" description="Polar residues" evidence="4">
    <location>
        <begin position="28"/>
        <end position="38"/>
    </location>
</feature>
<dbReference type="Gene3D" id="4.10.240.10">
    <property type="entry name" value="Zn(2)-C6 fungal-type DNA-binding domain"/>
    <property type="match status" value="1"/>
</dbReference>
<protein>
    <recommendedName>
        <fullName evidence="5">Zn(2)-C6 fungal-type domain-containing protein</fullName>
    </recommendedName>
</protein>
<dbReference type="PROSITE" id="PS50048">
    <property type="entry name" value="ZN2_CY6_FUNGAL_2"/>
    <property type="match status" value="1"/>
</dbReference>
<dbReference type="GO" id="GO:0003677">
    <property type="term" value="F:DNA binding"/>
    <property type="evidence" value="ECO:0007669"/>
    <property type="project" value="InterPro"/>
</dbReference>
<dbReference type="OrthoDB" id="2406834at2759"/>
<evidence type="ECO:0000313" key="7">
    <source>
        <dbReference type="Proteomes" id="UP000664521"/>
    </source>
</evidence>
<dbReference type="GO" id="GO:0006351">
    <property type="term" value="P:DNA-templated transcription"/>
    <property type="evidence" value="ECO:0007669"/>
    <property type="project" value="InterPro"/>
</dbReference>
<keyword evidence="7" id="KW-1185">Reference proteome</keyword>
<keyword evidence="2" id="KW-0479">Metal-binding</keyword>
<keyword evidence="3" id="KW-0539">Nucleus</keyword>
<feature type="domain" description="Zn(2)-C6 fungal-type" evidence="5">
    <location>
        <begin position="49"/>
        <end position="79"/>
    </location>
</feature>
<dbReference type="Pfam" id="PF04082">
    <property type="entry name" value="Fungal_trans"/>
    <property type="match status" value="1"/>
</dbReference>
<feature type="compositionally biased region" description="Polar residues" evidence="4">
    <location>
        <begin position="113"/>
        <end position="122"/>
    </location>
</feature>
<name>A0A8H3IYN7_9LECA</name>
<feature type="compositionally biased region" description="Basic and acidic residues" evidence="4">
    <location>
        <begin position="1"/>
        <end position="10"/>
    </location>
</feature>
<feature type="compositionally biased region" description="Polar residues" evidence="4">
    <location>
        <begin position="137"/>
        <end position="146"/>
    </location>
</feature>
<feature type="region of interest" description="Disordered" evidence="4">
    <location>
        <begin position="96"/>
        <end position="149"/>
    </location>
</feature>
<dbReference type="AlphaFoldDB" id="A0A8H3IYN7"/>
<dbReference type="InterPro" id="IPR001138">
    <property type="entry name" value="Zn2Cys6_DnaBD"/>
</dbReference>
<dbReference type="PROSITE" id="PS00463">
    <property type="entry name" value="ZN2_CY6_FUNGAL_1"/>
    <property type="match status" value="1"/>
</dbReference>
<comment type="caution">
    <text evidence="6">The sequence shown here is derived from an EMBL/GenBank/DDBJ whole genome shotgun (WGS) entry which is preliminary data.</text>
</comment>
<dbReference type="InterPro" id="IPR007219">
    <property type="entry name" value="XnlR_reg_dom"/>
</dbReference>
<evidence type="ECO:0000313" key="6">
    <source>
        <dbReference type="EMBL" id="CAF9934505.1"/>
    </source>
</evidence>
<comment type="subcellular location">
    <subcellularLocation>
        <location evidence="1">Nucleus</location>
    </subcellularLocation>
</comment>
<dbReference type="InterPro" id="IPR050613">
    <property type="entry name" value="Sec_Metabolite_Reg"/>
</dbReference>
<dbReference type="SUPFAM" id="SSF57701">
    <property type="entry name" value="Zn2/Cys6 DNA-binding domain"/>
    <property type="match status" value="1"/>
</dbReference>
<sequence length="584" mass="66268">MPTPMERKEAINIPESNQTKPEPALSPETPTSLDSSGKQIRKRNKPSLSCEACTVKKTKCDRGRPRCLACAKRRSQCQYSQLADLIEESHRALGIESPRKKPKQQQQQQQQQARSANPTTIHGIQDGKPPVERRQSRSSTGSSPMLLSNMPFSHPTASNIFKAEHPFSNYWTLAGGLAEVVEVLPSKDQSDILIAKYFDVVDPIYPMIDQVSFRQDYEHVWSIPPEERKHTDGSLIALMFVMLAMGTQFVLLPSPDQKEQTAEFYVSASHQALRMSSYLSRPSLRSIQTMVLITYFLMNDNHSSDAYCFAGILIRQAYALGLNRDPSLVVPNAYAFEMQQRRKLWQAVFLQDTFFTIILKLPPTATHTDVRLEDLDERDQDPNENAGANDISYIRCFWTLCNICQSSLCTPRSLSLPISSTPAARSRLVAAFHRVYSSFPLPFRTFNESAICDLARRSKRLARQTLFLSSNYHHCLMLVYADENEEMTLDLEGTLNSAHEAVNSYFLLHTLFQAEARVWFHFQHRAFSESLVIAELIKNKPEGFSSMDPLYMRAKNDLLRMIGILQLSSEIDVVSRTRVGVLSN</sequence>
<dbReference type="CDD" id="cd00067">
    <property type="entry name" value="GAL4"/>
    <property type="match status" value="1"/>
</dbReference>
<gene>
    <name evidence="6" type="ORF">HETSPECPRED_009261</name>
</gene>
<evidence type="ECO:0000256" key="4">
    <source>
        <dbReference type="SAM" id="MobiDB-lite"/>
    </source>
</evidence>
<dbReference type="GO" id="GO:0008270">
    <property type="term" value="F:zinc ion binding"/>
    <property type="evidence" value="ECO:0007669"/>
    <property type="project" value="InterPro"/>
</dbReference>
<dbReference type="InterPro" id="IPR036864">
    <property type="entry name" value="Zn2-C6_fun-type_DNA-bd_sf"/>
</dbReference>
<dbReference type="EMBL" id="CAJPDS010000075">
    <property type="protein sequence ID" value="CAF9934505.1"/>
    <property type="molecule type" value="Genomic_DNA"/>
</dbReference>
<proteinExistence type="predicted"/>
<dbReference type="CDD" id="cd12148">
    <property type="entry name" value="fungal_TF_MHR"/>
    <property type="match status" value="1"/>
</dbReference>
<accession>A0A8H3IYN7</accession>
<feature type="region of interest" description="Disordered" evidence="4">
    <location>
        <begin position="1"/>
        <end position="48"/>
    </location>
</feature>
<evidence type="ECO:0000256" key="1">
    <source>
        <dbReference type="ARBA" id="ARBA00004123"/>
    </source>
</evidence>
<evidence type="ECO:0000256" key="2">
    <source>
        <dbReference type="ARBA" id="ARBA00022723"/>
    </source>
</evidence>
<dbReference type="GO" id="GO:0000981">
    <property type="term" value="F:DNA-binding transcription factor activity, RNA polymerase II-specific"/>
    <property type="evidence" value="ECO:0007669"/>
    <property type="project" value="InterPro"/>
</dbReference>
<dbReference type="PANTHER" id="PTHR31001:SF81">
    <property type="entry name" value="ZN(II)2CYS6 TRANSCRIPTION FACTOR"/>
    <property type="match status" value="1"/>
</dbReference>
<evidence type="ECO:0000259" key="5">
    <source>
        <dbReference type="PROSITE" id="PS50048"/>
    </source>
</evidence>
<evidence type="ECO:0000256" key="3">
    <source>
        <dbReference type="ARBA" id="ARBA00023242"/>
    </source>
</evidence>
<dbReference type="GO" id="GO:0005634">
    <property type="term" value="C:nucleus"/>
    <property type="evidence" value="ECO:0007669"/>
    <property type="project" value="UniProtKB-SubCell"/>
</dbReference>
<dbReference type="SMART" id="SM00906">
    <property type="entry name" value="Fungal_trans"/>
    <property type="match status" value="1"/>
</dbReference>
<reference evidence="6" key="1">
    <citation type="submission" date="2021-03" db="EMBL/GenBank/DDBJ databases">
        <authorList>
            <person name="Tagirdzhanova G."/>
        </authorList>
    </citation>
    <scope>NUCLEOTIDE SEQUENCE</scope>
</reference>